<dbReference type="Gene3D" id="3.30.70.1060">
    <property type="entry name" value="Dimeric alpha+beta barrel"/>
    <property type="match status" value="1"/>
</dbReference>
<evidence type="ECO:0000313" key="4">
    <source>
        <dbReference type="Proteomes" id="UP000191135"/>
    </source>
</evidence>
<feature type="domain" description="YCII-related" evidence="2">
    <location>
        <begin position="1"/>
        <end position="88"/>
    </location>
</feature>
<accession>A0A1U9YWA3</accession>
<comment type="similarity">
    <text evidence="1">Belongs to the YciI family.</text>
</comment>
<dbReference type="KEGG" id="mmed:Mame_00277"/>
<dbReference type="STRING" id="1122214.Mame_00277"/>
<keyword evidence="4" id="KW-1185">Reference proteome</keyword>
<organism evidence="3 4">
    <name type="scientific">Martelella mediterranea DSM 17316</name>
    <dbReference type="NCBI Taxonomy" id="1122214"/>
    <lineage>
        <taxon>Bacteria</taxon>
        <taxon>Pseudomonadati</taxon>
        <taxon>Pseudomonadota</taxon>
        <taxon>Alphaproteobacteria</taxon>
        <taxon>Hyphomicrobiales</taxon>
        <taxon>Aurantimonadaceae</taxon>
        <taxon>Martelella</taxon>
    </lineage>
</organism>
<dbReference type="EMBL" id="CP020330">
    <property type="protein sequence ID" value="AQZ49660.1"/>
    <property type="molecule type" value="Genomic_DNA"/>
</dbReference>
<dbReference type="RefSeq" id="WP_026173460.1">
    <property type="nucleotide sequence ID" value="NZ_AQWH01000008.1"/>
</dbReference>
<dbReference type="AlphaFoldDB" id="A0A1U9YWA3"/>
<sequence>MHYIVHCLDYEGNVQKRLDHYEAHKAYLASNPIKTLISGPLLADDEETMIGSCFLVEADSMDAVMKFHENDPFHAAGLWEKVSIRPFNKRVDNRS</sequence>
<dbReference type="PANTHER" id="PTHR33606:SF3">
    <property type="entry name" value="PROTEIN YCII"/>
    <property type="match status" value="1"/>
</dbReference>
<protein>
    <submittedName>
        <fullName evidence="3">YciI-like protein</fullName>
    </submittedName>
</protein>
<dbReference type="InterPro" id="IPR005545">
    <property type="entry name" value="YCII"/>
</dbReference>
<dbReference type="eggNOG" id="COG2350">
    <property type="taxonomic scope" value="Bacteria"/>
</dbReference>
<name>A0A1U9YWA3_9HYPH</name>
<reference evidence="3 4" key="1">
    <citation type="submission" date="2017-03" db="EMBL/GenBank/DDBJ databases">
        <title>Foreign affairs: Plasmid Transfer between Roseobacters and Rhizobia.</title>
        <authorList>
            <person name="Bartling P."/>
            <person name="Bunk B."/>
            <person name="Overmann J."/>
            <person name="Brinkmann H."/>
            <person name="Petersen J."/>
        </authorList>
    </citation>
    <scope>NUCLEOTIDE SEQUENCE [LARGE SCALE GENOMIC DNA]</scope>
    <source>
        <strain evidence="3 4">MACL11</strain>
    </source>
</reference>
<evidence type="ECO:0000259" key="2">
    <source>
        <dbReference type="Pfam" id="PF03795"/>
    </source>
</evidence>
<dbReference type="InterPro" id="IPR051807">
    <property type="entry name" value="Sec-metab_biosynth-assoc"/>
</dbReference>
<dbReference type="PANTHER" id="PTHR33606">
    <property type="entry name" value="PROTEIN YCII"/>
    <property type="match status" value="1"/>
</dbReference>
<evidence type="ECO:0000313" key="3">
    <source>
        <dbReference type="EMBL" id="AQZ49660.1"/>
    </source>
</evidence>
<dbReference type="InterPro" id="IPR011008">
    <property type="entry name" value="Dimeric_a/b-barrel"/>
</dbReference>
<gene>
    <name evidence="3" type="ORF">Mame_00277</name>
</gene>
<dbReference type="Pfam" id="PF03795">
    <property type="entry name" value="YCII"/>
    <property type="match status" value="1"/>
</dbReference>
<dbReference type="SUPFAM" id="SSF54909">
    <property type="entry name" value="Dimeric alpha+beta barrel"/>
    <property type="match status" value="1"/>
</dbReference>
<proteinExistence type="inferred from homology"/>
<dbReference type="Proteomes" id="UP000191135">
    <property type="component" value="Chromosome"/>
</dbReference>
<evidence type="ECO:0000256" key="1">
    <source>
        <dbReference type="ARBA" id="ARBA00007689"/>
    </source>
</evidence>
<dbReference type="OrthoDB" id="2293521at2"/>